<keyword evidence="3" id="KW-1185">Reference proteome</keyword>
<feature type="region of interest" description="Disordered" evidence="1">
    <location>
        <begin position="263"/>
        <end position="306"/>
    </location>
</feature>
<evidence type="ECO:0000313" key="3">
    <source>
        <dbReference type="Proteomes" id="UP001273166"/>
    </source>
</evidence>
<sequence>MAATTGSNSPPSSPPEINPALMYLSNIDEFDEGRRATYQGTGNFPWQVEWPEALRYAEYFYNRVRATNRHALTGNKSCLAAALVGWYQEILVDENNNPLVDAQGNYALDPTIKSALWLGSIPRGRRRTELANGEKKGKKTGKYVSVQGPKDGNVHVEDVVGNMMENSLDSPWGQERSWVDGSFYIVIFGVQPRIVQRRDRRGRPVFDQARRPVYDIDTNSDPTEPGQVWPCGPNPEGRPNSKKPCCQAVLDRRGIQWRVGIIPPKEATPEPELPQYPPGWTGGGGEGSGGGGGDHPASGYYQPSSDYGSLPSDVNWDVYNQVYTQEAGASVQQGHKHSGAAAANMTGNMKRPGSTPVRPRSQRRVSKREMDSALGSLKKLTLAARGSSGPDDVLQVKPAAGAAPAKAQQQQQQQQQVAVPQQKVAASHQNGAKKQSVQSQQGAAGTGPNLKTLPHAAANQPHGIASPAQKKPANPPAVALPAGQQKAVNAQGAAPQQTKPAKPQGPAPPAGHRKPANPQSAAPAGQKNSDNPQGVAKIPVNLQRVASSAQKKPTLPRITTQFQQGDAVAPSPKTALPKVPKTPKFLPKTPTVQVAA</sequence>
<feature type="compositionally biased region" description="Gly residues" evidence="1">
    <location>
        <begin position="280"/>
        <end position="294"/>
    </location>
</feature>
<protein>
    <submittedName>
        <fullName evidence="2">Uncharacterized protein</fullName>
    </submittedName>
</protein>
<accession>A0AAJ0GKX8</accession>
<feature type="region of interest" description="Disordered" evidence="1">
    <location>
        <begin position="329"/>
        <end position="596"/>
    </location>
</feature>
<reference evidence="2" key="2">
    <citation type="submission" date="2023-06" db="EMBL/GenBank/DDBJ databases">
        <authorList>
            <consortium name="Lawrence Berkeley National Laboratory"/>
            <person name="Mondo S.J."/>
            <person name="Hensen N."/>
            <person name="Bonometti L."/>
            <person name="Westerberg I."/>
            <person name="Brannstrom I.O."/>
            <person name="Guillou S."/>
            <person name="Cros-Aarteil S."/>
            <person name="Calhoun S."/>
            <person name="Haridas S."/>
            <person name="Kuo A."/>
            <person name="Pangilinan J."/>
            <person name="Riley R."/>
            <person name="Labutti K."/>
            <person name="Andreopoulos B."/>
            <person name="Lipzen A."/>
            <person name="Chen C."/>
            <person name="Yanf M."/>
            <person name="Daum C."/>
            <person name="Ng V."/>
            <person name="Clum A."/>
            <person name="Steindorff A."/>
            <person name="Ohm R."/>
            <person name="Martin F."/>
            <person name="Silar P."/>
            <person name="Natvig D."/>
            <person name="Lalanne C."/>
            <person name="Gautier V."/>
            <person name="Ament-Velasquez S.L."/>
            <person name="Kruys A."/>
            <person name="Hutchinson M.I."/>
            <person name="Powell A.J."/>
            <person name="Barry K."/>
            <person name="Miller A.N."/>
            <person name="Grigoriev I.V."/>
            <person name="Debuchy R."/>
            <person name="Gladieux P."/>
            <person name="Thoren M.H."/>
            <person name="Johannesson H."/>
        </authorList>
    </citation>
    <scope>NUCLEOTIDE SEQUENCE</scope>
    <source>
        <strain evidence="2">CBS 333.67</strain>
    </source>
</reference>
<feature type="compositionally biased region" description="Low complexity" evidence="1">
    <location>
        <begin position="490"/>
        <end position="502"/>
    </location>
</feature>
<evidence type="ECO:0000313" key="2">
    <source>
        <dbReference type="EMBL" id="KAK3301797.1"/>
    </source>
</evidence>
<dbReference type="EMBL" id="JAUDZG010000008">
    <property type="protein sequence ID" value="KAK3301797.1"/>
    <property type="molecule type" value="Genomic_DNA"/>
</dbReference>
<feature type="compositionally biased region" description="Low complexity" evidence="1">
    <location>
        <begin position="395"/>
        <end position="426"/>
    </location>
</feature>
<dbReference type="AlphaFoldDB" id="A0AAJ0GKX8"/>
<proteinExistence type="predicted"/>
<dbReference type="Proteomes" id="UP001273166">
    <property type="component" value="Unassembled WGS sequence"/>
</dbReference>
<feature type="compositionally biased region" description="Polar residues" evidence="1">
    <location>
        <begin position="427"/>
        <end position="443"/>
    </location>
</feature>
<comment type="caution">
    <text evidence="2">The sequence shown here is derived from an EMBL/GenBank/DDBJ whole genome shotgun (WGS) entry which is preliminary data.</text>
</comment>
<gene>
    <name evidence="2" type="ORF">B0T15DRAFT_563399</name>
</gene>
<reference evidence="2" key="1">
    <citation type="journal article" date="2023" name="Mol. Phylogenet. Evol.">
        <title>Genome-scale phylogeny and comparative genomics of the fungal order Sordariales.</title>
        <authorList>
            <person name="Hensen N."/>
            <person name="Bonometti L."/>
            <person name="Westerberg I."/>
            <person name="Brannstrom I.O."/>
            <person name="Guillou S."/>
            <person name="Cros-Aarteil S."/>
            <person name="Calhoun S."/>
            <person name="Haridas S."/>
            <person name="Kuo A."/>
            <person name="Mondo S."/>
            <person name="Pangilinan J."/>
            <person name="Riley R."/>
            <person name="LaButti K."/>
            <person name="Andreopoulos B."/>
            <person name="Lipzen A."/>
            <person name="Chen C."/>
            <person name="Yan M."/>
            <person name="Daum C."/>
            <person name="Ng V."/>
            <person name="Clum A."/>
            <person name="Steindorff A."/>
            <person name="Ohm R.A."/>
            <person name="Martin F."/>
            <person name="Silar P."/>
            <person name="Natvig D.O."/>
            <person name="Lalanne C."/>
            <person name="Gautier V."/>
            <person name="Ament-Velasquez S.L."/>
            <person name="Kruys A."/>
            <person name="Hutchinson M.I."/>
            <person name="Powell A.J."/>
            <person name="Barry K."/>
            <person name="Miller A.N."/>
            <person name="Grigoriev I.V."/>
            <person name="Debuchy R."/>
            <person name="Gladieux P."/>
            <person name="Hiltunen Thoren M."/>
            <person name="Johannesson H."/>
        </authorList>
    </citation>
    <scope>NUCLEOTIDE SEQUENCE</scope>
    <source>
        <strain evidence="2">CBS 333.67</strain>
    </source>
</reference>
<feature type="compositionally biased region" description="Polar residues" evidence="1">
    <location>
        <begin position="544"/>
        <end position="564"/>
    </location>
</feature>
<organism evidence="2 3">
    <name type="scientific">Chaetomium strumarium</name>
    <dbReference type="NCBI Taxonomy" id="1170767"/>
    <lineage>
        <taxon>Eukaryota</taxon>
        <taxon>Fungi</taxon>
        <taxon>Dikarya</taxon>
        <taxon>Ascomycota</taxon>
        <taxon>Pezizomycotina</taxon>
        <taxon>Sordariomycetes</taxon>
        <taxon>Sordariomycetidae</taxon>
        <taxon>Sordariales</taxon>
        <taxon>Chaetomiaceae</taxon>
        <taxon>Chaetomium</taxon>
    </lineage>
</organism>
<dbReference type="RefSeq" id="XP_062717577.1">
    <property type="nucleotide sequence ID" value="XM_062870615.1"/>
</dbReference>
<feature type="compositionally biased region" description="Low complexity" evidence="1">
    <location>
        <begin position="576"/>
        <end position="596"/>
    </location>
</feature>
<dbReference type="GeneID" id="87889444"/>
<name>A0AAJ0GKX8_9PEZI</name>
<evidence type="ECO:0000256" key="1">
    <source>
        <dbReference type="SAM" id="MobiDB-lite"/>
    </source>
</evidence>